<dbReference type="SUPFAM" id="SSF160369">
    <property type="entry name" value="Ribosomal protein L10-like"/>
    <property type="match status" value="1"/>
</dbReference>
<evidence type="ECO:0000256" key="1">
    <source>
        <dbReference type="ARBA" id="ARBA00008889"/>
    </source>
</evidence>
<dbReference type="Gene3D" id="3.30.70.1730">
    <property type="match status" value="1"/>
</dbReference>
<evidence type="ECO:0000313" key="3">
    <source>
        <dbReference type="Proteomes" id="UP000015464"/>
    </source>
</evidence>
<keyword evidence="3" id="KW-1185">Reference proteome</keyword>
<dbReference type="RefSeq" id="XP_013021975.1">
    <property type="nucleotide sequence ID" value="XM_013166521.1"/>
</dbReference>
<name>S9XIJ7_SCHCR</name>
<sequence length="214" mass="23669">MKCSMVARAALKSFKSPELRKSVLHSQYVALLQESPNFLLLQHNNLLPSESRNLRNELKSHAPNGNLKIISNSIFRHALHVYDSLPKGADGSVDLSKANDISSNKNANRVKLDIDDLFVGPLAIFALGPDVAPESIRGCLSALKRFQNKMVLLGGRLESEGMDFFQVESISKIPSHKGLQASLLSLLSHPSQQLKQLLDMARGNVAYTLERRED</sequence>
<dbReference type="AlphaFoldDB" id="S9XIJ7"/>
<gene>
    <name evidence="2" type="ORF">SPOG_04522</name>
</gene>
<dbReference type="eggNOG" id="ENOG502QRUI">
    <property type="taxonomic scope" value="Eukaryota"/>
</dbReference>
<proteinExistence type="inferred from homology"/>
<protein>
    <submittedName>
        <fullName evidence="2">Ribosomal protein subunit L11</fullName>
    </submittedName>
</protein>
<dbReference type="OrthoDB" id="360689at2759"/>
<organism evidence="2 3">
    <name type="scientific">Schizosaccharomyces cryophilus (strain OY26 / ATCC MYA-4695 / CBS 11777 / NBRC 106824 / NRRL Y48691)</name>
    <name type="common">Fission yeast</name>
    <dbReference type="NCBI Taxonomy" id="653667"/>
    <lineage>
        <taxon>Eukaryota</taxon>
        <taxon>Fungi</taxon>
        <taxon>Dikarya</taxon>
        <taxon>Ascomycota</taxon>
        <taxon>Taphrinomycotina</taxon>
        <taxon>Schizosaccharomycetes</taxon>
        <taxon>Schizosaccharomycetales</taxon>
        <taxon>Schizosaccharomycetaceae</taxon>
        <taxon>Schizosaccharomyces</taxon>
    </lineage>
</organism>
<evidence type="ECO:0000313" key="2">
    <source>
        <dbReference type="EMBL" id="EPY53476.1"/>
    </source>
</evidence>
<dbReference type="InterPro" id="IPR047865">
    <property type="entry name" value="Ribosomal_uL10_bac_type"/>
</dbReference>
<accession>S9XIJ7</accession>
<dbReference type="EMBL" id="KE546988">
    <property type="protein sequence ID" value="EPY53476.1"/>
    <property type="molecule type" value="Genomic_DNA"/>
</dbReference>
<comment type="similarity">
    <text evidence="1">Belongs to the universal ribosomal protein uL10 family.</text>
</comment>
<dbReference type="STRING" id="653667.S9XIJ7"/>
<dbReference type="Proteomes" id="UP000015464">
    <property type="component" value="Unassembled WGS sequence"/>
</dbReference>
<dbReference type="PANTHER" id="PTHR11560">
    <property type="entry name" value="39S RIBOSOMAL PROTEIN L10, MITOCHONDRIAL"/>
    <property type="match status" value="1"/>
</dbReference>
<dbReference type="GeneID" id="25038835"/>
<dbReference type="OMA" id="VLHSQYV"/>
<keyword evidence="2" id="KW-0687">Ribonucleoprotein</keyword>
<keyword evidence="2" id="KW-0689">Ribosomal protein</keyword>
<dbReference type="GO" id="GO:0005840">
    <property type="term" value="C:ribosome"/>
    <property type="evidence" value="ECO:0007669"/>
    <property type="project" value="UniProtKB-KW"/>
</dbReference>
<reference evidence="2 3" key="1">
    <citation type="journal article" date="2011" name="Science">
        <title>Comparative functional genomics of the fission yeasts.</title>
        <authorList>
            <person name="Rhind N."/>
            <person name="Chen Z."/>
            <person name="Yassour M."/>
            <person name="Thompson D.A."/>
            <person name="Haas B.J."/>
            <person name="Habib N."/>
            <person name="Wapinski I."/>
            <person name="Roy S."/>
            <person name="Lin M.F."/>
            <person name="Heiman D.I."/>
            <person name="Young S.K."/>
            <person name="Furuya K."/>
            <person name="Guo Y."/>
            <person name="Pidoux A."/>
            <person name="Chen H.M."/>
            <person name="Robbertse B."/>
            <person name="Goldberg J.M."/>
            <person name="Aoki K."/>
            <person name="Bayne E.H."/>
            <person name="Berlin A.M."/>
            <person name="Desjardins C.A."/>
            <person name="Dobbs E."/>
            <person name="Dukaj L."/>
            <person name="Fan L."/>
            <person name="FitzGerald M.G."/>
            <person name="French C."/>
            <person name="Gujja S."/>
            <person name="Hansen K."/>
            <person name="Keifenheim D."/>
            <person name="Levin J.Z."/>
            <person name="Mosher R.A."/>
            <person name="Mueller C.A."/>
            <person name="Pfiffner J."/>
            <person name="Priest M."/>
            <person name="Russ C."/>
            <person name="Smialowska A."/>
            <person name="Swoboda P."/>
            <person name="Sykes S.M."/>
            <person name="Vaughn M."/>
            <person name="Vengrova S."/>
            <person name="Yoder R."/>
            <person name="Zeng Q."/>
            <person name="Allshire R."/>
            <person name="Baulcombe D."/>
            <person name="Birren B.W."/>
            <person name="Brown W."/>
            <person name="Ekwall K."/>
            <person name="Kellis M."/>
            <person name="Leatherwood J."/>
            <person name="Levin H."/>
            <person name="Margalit H."/>
            <person name="Martienssen R."/>
            <person name="Nieduszynski C.A."/>
            <person name="Spatafora J.W."/>
            <person name="Friedman N."/>
            <person name="Dalgaard J.Z."/>
            <person name="Baumann P."/>
            <person name="Niki H."/>
            <person name="Regev A."/>
            <person name="Nusbaum C."/>
        </authorList>
    </citation>
    <scope>NUCLEOTIDE SEQUENCE [LARGE SCALE GENOMIC DNA]</scope>
    <source>
        <strain evidence="3">OY26 / ATCC MYA-4695 / CBS 11777 / NBRC 106824 / NRRL Y48691</strain>
    </source>
</reference>
<dbReference type="HOGENOM" id="CLU_044515_1_0_1"/>
<dbReference type="InterPro" id="IPR043141">
    <property type="entry name" value="Ribosomal_uL10-like_sf"/>
</dbReference>